<gene>
    <name evidence="2" type="ORF">GCM10022254_37230</name>
</gene>
<evidence type="ECO:0000313" key="3">
    <source>
        <dbReference type="Proteomes" id="UP001501710"/>
    </source>
</evidence>
<dbReference type="Pfam" id="PF13977">
    <property type="entry name" value="TetR_C_6"/>
    <property type="match status" value="1"/>
</dbReference>
<accession>A0ABP8C5Y2</accession>
<dbReference type="InterPro" id="IPR039538">
    <property type="entry name" value="BetI_C"/>
</dbReference>
<feature type="domain" description="BetI-type transcriptional repressor C-terminal" evidence="1">
    <location>
        <begin position="16"/>
        <end position="91"/>
    </location>
</feature>
<dbReference type="SUPFAM" id="SSF48498">
    <property type="entry name" value="Tetracyclin repressor-like, C-terminal domain"/>
    <property type="match status" value="1"/>
</dbReference>
<reference evidence="3" key="1">
    <citation type="journal article" date="2019" name="Int. J. Syst. Evol. Microbiol.">
        <title>The Global Catalogue of Microorganisms (GCM) 10K type strain sequencing project: providing services to taxonomists for standard genome sequencing and annotation.</title>
        <authorList>
            <consortium name="The Broad Institute Genomics Platform"/>
            <consortium name="The Broad Institute Genome Sequencing Center for Infectious Disease"/>
            <person name="Wu L."/>
            <person name="Ma J."/>
        </authorList>
    </citation>
    <scope>NUCLEOTIDE SEQUENCE [LARGE SCALE GENOMIC DNA]</scope>
    <source>
        <strain evidence="3">JCM 17440</strain>
    </source>
</reference>
<protein>
    <recommendedName>
        <fullName evidence="1">BetI-type transcriptional repressor C-terminal domain-containing protein</fullName>
    </recommendedName>
</protein>
<dbReference type="Proteomes" id="UP001501710">
    <property type="component" value="Unassembled WGS sequence"/>
</dbReference>
<organism evidence="2 3">
    <name type="scientific">Actinomadura meridiana</name>
    <dbReference type="NCBI Taxonomy" id="559626"/>
    <lineage>
        <taxon>Bacteria</taxon>
        <taxon>Bacillati</taxon>
        <taxon>Actinomycetota</taxon>
        <taxon>Actinomycetes</taxon>
        <taxon>Streptosporangiales</taxon>
        <taxon>Thermomonosporaceae</taxon>
        <taxon>Actinomadura</taxon>
    </lineage>
</organism>
<dbReference type="EMBL" id="BAABAS010000007">
    <property type="protein sequence ID" value="GAA4233838.1"/>
    <property type="molecule type" value="Genomic_DNA"/>
</dbReference>
<dbReference type="InterPro" id="IPR036271">
    <property type="entry name" value="Tet_transcr_reg_TetR-rel_C_sf"/>
</dbReference>
<name>A0ABP8C5Y2_9ACTN</name>
<evidence type="ECO:0000259" key="1">
    <source>
        <dbReference type="Pfam" id="PF13977"/>
    </source>
</evidence>
<dbReference type="Gene3D" id="1.10.357.10">
    <property type="entry name" value="Tetracycline Repressor, domain 2"/>
    <property type="match status" value="1"/>
</dbReference>
<keyword evidence="3" id="KW-1185">Reference proteome</keyword>
<proteinExistence type="predicted"/>
<sequence length="94" mass="10409">MTSVRSGTRRISRGVTRKPTIMVRRVCEYARFHRQIADLIRRDRDAGLITTADPERAAVDLVAHAEGLAYYVLIGVVGVEAARVRVLAAVATLY</sequence>
<evidence type="ECO:0000313" key="2">
    <source>
        <dbReference type="EMBL" id="GAA4233838.1"/>
    </source>
</evidence>
<comment type="caution">
    <text evidence="2">The sequence shown here is derived from an EMBL/GenBank/DDBJ whole genome shotgun (WGS) entry which is preliminary data.</text>
</comment>